<evidence type="ECO:0000313" key="5">
    <source>
        <dbReference type="Proteomes" id="UP001523565"/>
    </source>
</evidence>
<dbReference type="Gene3D" id="3.40.50.1700">
    <property type="entry name" value="Glycoside hydrolase family 3 C-terminal domain"/>
    <property type="match status" value="1"/>
</dbReference>
<dbReference type="InterPro" id="IPR026891">
    <property type="entry name" value="Fn3-like"/>
</dbReference>
<accession>A0ABT1EI86</accession>
<dbReference type="Gene3D" id="2.60.40.10">
    <property type="entry name" value="Immunoglobulins"/>
    <property type="match status" value="1"/>
</dbReference>
<dbReference type="InterPro" id="IPR036881">
    <property type="entry name" value="Glyco_hydro_3_C_sf"/>
</dbReference>
<proteinExistence type="inferred from homology"/>
<comment type="caution">
    <text evidence="4">The sequence shown here is derived from an EMBL/GenBank/DDBJ whole genome shotgun (WGS) entry which is preliminary data.</text>
</comment>
<name>A0ABT1EI86_9FIRM</name>
<dbReference type="InterPro" id="IPR002772">
    <property type="entry name" value="Glyco_hydro_3_C"/>
</dbReference>
<dbReference type="Pfam" id="PF14310">
    <property type="entry name" value="Fn3-like"/>
    <property type="match status" value="1"/>
</dbReference>
<dbReference type="InterPro" id="IPR050288">
    <property type="entry name" value="Cellulose_deg_GH3"/>
</dbReference>
<dbReference type="Pfam" id="PF01915">
    <property type="entry name" value="Glyco_hydro_3_C"/>
    <property type="match status" value="1"/>
</dbReference>
<sequence>MLQYEDIIKQMSLEEKAIFLTGKSVWESRDFPQYGIPSCFFADGPHGLRKQAGAADHLGLNASEEATCFPTAAAIANSWDIKLGEEIGMALGREARSQGVDVVLGPGLNIKRNPLCGRNFEYFSEDPYLSGKMAAGYIKGIQSQGVAACPKHFAVNNQERRRMASDSIIDERTLREIYLTGFEIAVTEAKPRTIMSSYNRINGEYAHENTHLLQEILRQEWGFEGAVVTDWGGGNDCVKAVKNGGTLEMPSAGGDSCRQLIDAVRKGELDEADIDTRVDELIRVVMEISDHHEAGPEMEELRERHHQLAKEAACAAAVLLKNEGQILPLQPQTKVGVIGDFAETPRYQGAGSSIVNTSMVDKAAAAFSQSQLELIGVEKGFERNGGQYTYLKERAVHLAQEAEVVILYLGLPETSETEGVDRSHMRLPDNQIELLEELAEVNPNIVVVLSAGSAVEVEWQGRCKALLYAGLCGEAGAGAMVEIITGKADPAGRLSETYPHKLEDVSSYHYFSKEGGNAEYREGIYVGYRYFETAGVPVAFPFGYGLSYTRFEYCDLQLDQKGVSFTIANIGDRDGWEVPQLYVACRERRIFRAAKELKGFEKIFVKSGEKKRVTIPFDDKTFRYFNADTDQWEVEAGVYEILIGANVRDIKLSAAIECEGSEGIVKCGKKELPQYYTGKVQDINDQEFLQLLGRTCEEERGRRVLAENNTVGDMRYAKSGIARWVCRRLEHLMEKKMKAGKPDLNLIFVSSMPFRAIAKMTEGQVNMKMVGHILEMVNGHVLKGVVKIVPEYFRNRRENRALERRLAEDHNRRS</sequence>
<dbReference type="PRINTS" id="PR00133">
    <property type="entry name" value="GLHYDRLASE3"/>
</dbReference>
<protein>
    <submittedName>
        <fullName evidence="4">Glycoside hydrolase family 3 C-terminal domain-containing protein</fullName>
    </submittedName>
</protein>
<evidence type="ECO:0000313" key="4">
    <source>
        <dbReference type="EMBL" id="MCP1110418.1"/>
    </source>
</evidence>
<dbReference type="PANTHER" id="PTHR42715">
    <property type="entry name" value="BETA-GLUCOSIDASE"/>
    <property type="match status" value="1"/>
</dbReference>
<dbReference type="Pfam" id="PF00933">
    <property type="entry name" value="Glyco_hydro_3"/>
    <property type="match status" value="1"/>
</dbReference>
<dbReference type="InterPro" id="IPR001764">
    <property type="entry name" value="Glyco_hydro_3_N"/>
</dbReference>
<organism evidence="4 5">
    <name type="scientific">Ohessyouella blattaphilus</name>
    <dbReference type="NCBI Taxonomy" id="2949333"/>
    <lineage>
        <taxon>Bacteria</taxon>
        <taxon>Bacillati</taxon>
        <taxon>Bacillota</taxon>
        <taxon>Clostridia</taxon>
        <taxon>Lachnospirales</taxon>
        <taxon>Lachnospiraceae</taxon>
        <taxon>Ohessyouella</taxon>
    </lineage>
</organism>
<dbReference type="Proteomes" id="UP001523565">
    <property type="component" value="Unassembled WGS sequence"/>
</dbReference>
<dbReference type="InterPro" id="IPR036962">
    <property type="entry name" value="Glyco_hydro_3_N_sf"/>
</dbReference>
<gene>
    <name evidence="4" type="ORF">NK118_09150</name>
</gene>
<feature type="domain" description="Fibronectin type III-like" evidence="3">
    <location>
        <begin position="577"/>
        <end position="647"/>
    </location>
</feature>
<dbReference type="EMBL" id="JAMZFV010000013">
    <property type="protein sequence ID" value="MCP1110418.1"/>
    <property type="molecule type" value="Genomic_DNA"/>
</dbReference>
<dbReference type="InterPro" id="IPR013783">
    <property type="entry name" value="Ig-like_fold"/>
</dbReference>
<keyword evidence="2 4" id="KW-0378">Hydrolase</keyword>
<evidence type="ECO:0000256" key="2">
    <source>
        <dbReference type="ARBA" id="ARBA00022801"/>
    </source>
</evidence>
<dbReference type="GO" id="GO:0016787">
    <property type="term" value="F:hydrolase activity"/>
    <property type="evidence" value="ECO:0007669"/>
    <property type="project" value="UniProtKB-KW"/>
</dbReference>
<dbReference type="RefSeq" id="WP_262069299.1">
    <property type="nucleotide sequence ID" value="NZ_JAMXOC010000013.1"/>
</dbReference>
<dbReference type="InterPro" id="IPR017853">
    <property type="entry name" value="GH"/>
</dbReference>
<evidence type="ECO:0000259" key="3">
    <source>
        <dbReference type="SMART" id="SM01217"/>
    </source>
</evidence>
<comment type="similarity">
    <text evidence="1">Belongs to the glycosyl hydrolase 3 family.</text>
</comment>
<keyword evidence="5" id="KW-1185">Reference proteome</keyword>
<dbReference type="Gene3D" id="3.20.20.300">
    <property type="entry name" value="Glycoside hydrolase, family 3, N-terminal domain"/>
    <property type="match status" value="1"/>
</dbReference>
<reference evidence="4 5" key="1">
    <citation type="journal article" date="2022" name="Genome Biol. Evol.">
        <title>Host diet, physiology and behaviors set the stage for Lachnospiraceae cladogenesis.</title>
        <authorList>
            <person name="Vera-Ponce De Leon A."/>
            <person name="Schneider M."/>
            <person name="Jahnes B.C."/>
            <person name="Sadowski V."/>
            <person name="Camuy-Velez L.A."/>
            <person name="Duan J."/>
            <person name="Sabree Z.L."/>
        </authorList>
    </citation>
    <scope>NUCLEOTIDE SEQUENCE [LARGE SCALE GENOMIC DNA]</scope>
    <source>
        <strain evidence="4 5">PAL227</strain>
    </source>
</reference>
<dbReference type="SMART" id="SM01217">
    <property type="entry name" value="Fn3_like"/>
    <property type="match status" value="1"/>
</dbReference>
<dbReference type="PANTHER" id="PTHR42715:SF10">
    <property type="entry name" value="BETA-GLUCOSIDASE"/>
    <property type="match status" value="1"/>
</dbReference>
<dbReference type="SUPFAM" id="SSF51445">
    <property type="entry name" value="(Trans)glycosidases"/>
    <property type="match status" value="1"/>
</dbReference>
<dbReference type="SUPFAM" id="SSF52279">
    <property type="entry name" value="Beta-D-glucan exohydrolase, C-terminal domain"/>
    <property type="match status" value="1"/>
</dbReference>
<evidence type="ECO:0000256" key="1">
    <source>
        <dbReference type="ARBA" id="ARBA00005336"/>
    </source>
</evidence>